<proteinExistence type="predicted"/>
<organism evidence="1 2">
    <name type="scientific">Trichlorobacter ammonificans</name>
    <dbReference type="NCBI Taxonomy" id="2916410"/>
    <lineage>
        <taxon>Bacteria</taxon>
        <taxon>Pseudomonadati</taxon>
        <taxon>Thermodesulfobacteriota</taxon>
        <taxon>Desulfuromonadia</taxon>
        <taxon>Geobacterales</taxon>
        <taxon>Geobacteraceae</taxon>
        <taxon>Trichlorobacter</taxon>
    </lineage>
</organism>
<evidence type="ECO:0008006" key="3">
    <source>
        <dbReference type="Google" id="ProtNLM"/>
    </source>
</evidence>
<accession>A0ABM9DBZ7</accession>
<gene>
    <name evidence="1" type="ORF">GEAMG1_2523</name>
</gene>
<evidence type="ECO:0000313" key="1">
    <source>
        <dbReference type="EMBL" id="CAH2032359.1"/>
    </source>
</evidence>
<name>A0ABM9DBZ7_9BACT</name>
<dbReference type="Proteomes" id="UP001295463">
    <property type="component" value="Chromosome"/>
</dbReference>
<evidence type="ECO:0000313" key="2">
    <source>
        <dbReference type="Proteomes" id="UP001295463"/>
    </source>
</evidence>
<sequence>MNAALLARTRQASRHLIVLLALCTLLGILLAVMVRTEQSLARLKVSHRTIVANLPRMVEDTRLMQEQIANFRQLVPAGGGERSTELLLFSRLDQIKAALNSGEMTVSALEKKDGSASIGFSLKLPLPSYPTVINALGRLQTETFPFVVVTKVVVDGNGAGQFTVDGSVLMPLAAGGSGAR</sequence>
<dbReference type="RefSeq" id="WP_305733114.1">
    <property type="nucleotide sequence ID" value="NZ_OW150024.1"/>
</dbReference>
<dbReference type="EMBL" id="OW150024">
    <property type="protein sequence ID" value="CAH2032359.1"/>
    <property type="molecule type" value="Genomic_DNA"/>
</dbReference>
<reference evidence="1 2" key="1">
    <citation type="submission" date="2022-03" db="EMBL/GenBank/DDBJ databases">
        <authorList>
            <person name="Koch H."/>
        </authorList>
    </citation>
    <scope>NUCLEOTIDE SEQUENCE [LARGE SCALE GENOMIC DNA]</scope>
    <source>
        <strain evidence="1 2">G1</strain>
    </source>
</reference>
<protein>
    <recommendedName>
        <fullName evidence="3">General secretion pathway protein GspM</fullName>
    </recommendedName>
</protein>
<keyword evidence="2" id="KW-1185">Reference proteome</keyword>